<dbReference type="InterPro" id="IPR051691">
    <property type="entry name" value="Metab_Enz_Cyan_OpOx_G3PDH"/>
</dbReference>
<dbReference type="GO" id="GO:0051536">
    <property type="term" value="F:iron-sulfur cluster binding"/>
    <property type="evidence" value="ECO:0007669"/>
    <property type="project" value="InterPro"/>
</dbReference>
<protein>
    <submittedName>
        <fullName evidence="3">FAD-dependent oxidoreductase</fullName>
    </submittedName>
</protein>
<dbReference type="InterPro" id="IPR042204">
    <property type="entry name" value="2Fe-2S-bd_N"/>
</dbReference>
<dbReference type="InterPro" id="IPR036188">
    <property type="entry name" value="FAD/NAD-bd_sf"/>
</dbReference>
<dbReference type="SUPFAM" id="SSF54292">
    <property type="entry name" value="2Fe-2S ferredoxin-like"/>
    <property type="match status" value="1"/>
</dbReference>
<dbReference type="PANTHER" id="PTHR42949:SF3">
    <property type="entry name" value="ANAEROBIC GLYCEROL-3-PHOSPHATE DEHYDROGENASE SUBUNIT B"/>
    <property type="match status" value="1"/>
</dbReference>
<proteinExistence type="predicted"/>
<comment type="caution">
    <text evidence="3">The sequence shown here is derived from an EMBL/GenBank/DDBJ whole genome shotgun (WGS) entry which is preliminary data.</text>
</comment>
<dbReference type="PANTHER" id="PTHR42949">
    <property type="entry name" value="ANAEROBIC GLYCEROL-3-PHOSPHATE DEHYDROGENASE SUBUNIT B"/>
    <property type="match status" value="1"/>
</dbReference>
<dbReference type="Gene3D" id="3.50.50.60">
    <property type="entry name" value="FAD/NAD(P)-binding domain"/>
    <property type="match status" value="2"/>
</dbReference>
<keyword evidence="1" id="KW-0560">Oxidoreductase</keyword>
<evidence type="ECO:0000259" key="2">
    <source>
        <dbReference type="Pfam" id="PF07992"/>
    </source>
</evidence>
<dbReference type="AlphaFoldDB" id="A0A0J1D1C2"/>
<evidence type="ECO:0000313" key="4">
    <source>
        <dbReference type="Proteomes" id="UP000035963"/>
    </source>
</evidence>
<evidence type="ECO:0000313" key="3">
    <source>
        <dbReference type="EMBL" id="KLU26421.1"/>
    </source>
</evidence>
<gene>
    <name evidence="3" type="ORF">EOS_09400</name>
</gene>
<dbReference type="EMBL" id="AEJF01000069">
    <property type="protein sequence ID" value="KLU26421.1"/>
    <property type="molecule type" value="Genomic_DNA"/>
</dbReference>
<feature type="domain" description="FAD/NAD(P)-binding" evidence="2">
    <location>
        <begin position="124"/>
        <end position="424"/>
    </location>
</feature>
<evidence type="ECO:0000256" key="1">
    <source>
        <dbReference type="ARBA" id="ARBA00023002"/>
    </source>
</evidence>
<dbReference type="Proteomes" id="UP000035963">
    <property type="component" value="Unassembled WGS sequence"/>
</dbReference>
<organism evidence="3 4">
    <name type="scientific">Caballeronia mineralivorans PML1(12)</name>
    <dbReference type="NCBI Taxonomy" id="908627"/>
    <lineage>
        <taxon>Bacteria</taxon>
        <taxon>Pseudomonadati</taxon>
        <taxon>Pseudomonadota</taxon>
        <taxon>Betaproteobacteria</taxon>
        <taxon>Burkholderiales</taxon>
        <taxon>Burkholderiaceae</taxon>
        <taxon>Caballeronia</taxon>
    </lineage>
</organism>
<dbReference type="GO" id="GO:0016491">
    <property type="term" value="F:oxidoreductase activity"/>
    <property type="evidence" value="ECO:0007669"/>
    <property type="project" value="UniProtKB-KW"/>
</dbReference>
<dbReference type="Pfam" id="PF13510">
    <property type="entry name" value="Fer2_4"/>
    <property type="match status" value="1"/>
</dbReference>
<dbReference type="Pfam" id="PF07992">
    <property type="entry name" value="Pyr_redox_2"/>
    <property type="match status" value="1"/>
</dbReference>
<reference evidence="3 4" key="1">
    <citation type="journal article" date="2015" name="Genome Announc.">
        <title>Draft Genome Sequence of Burkholderia sp. Strain PML1(12), an Ectomycorrhizosphere-Inhabiting Bacterium with Effective Mineral-Weathering Ability.</title>
        <authorList>
            <person name="Uroz S."/>
            <person name="Oger P."/>
        </authorList>
    </citation>
    <scope>NUCLEOTIDE SEQUENCE [LARGE SCALE GENOMIC DNA]</scope>
    <source>
        <strain evidence="4">PML1(12)</strain>
    </source>
</reference>
<dbReference type="PRINTS" id="PR00368">
    <property type="entry name" value="FADPNR"/>
</dbReference>
<feature type="non-terminal residue" evidence="3">
    <location>
        <position position="428"/>
    </location>
</feature>
<dbReference type="InterPro" id="IPR036010">
    <property type="entry name" value="2Fe-2S_ferredoxin-like_sf"/>
</dbReference>
<dbReference type="Gene3D" id="3.10.20.440">
    <property type="entry name" value="2Fe-2S iron-sulphur cluster binding domain, sarcosine oxidase, alpha subunit, N-terminal domain"/>
    <property type="match status" value="1"/>
</dbReference>
<sequence length="428" mass="45042">MFMRLESSTIVPTERTVAFDYDGERVSALEGETIAAALAAAGRAGRDIYRHTRTGNRRGLYCGMGSCYECLVSVDGRQGQRACMTKVADGMSVFAQDSEHARASGLTPLASEPVAAAPREIVIDLLVVGAGPAGLAAACAARSRGASVIVIDDRSMAGGQFFKQIAPSHRCERQPDRQFEQGAALIRRVRSMGVAIVPDAMVWGVFGPHEIGVIATGEALLYRPRQLMLTPGAYEYTAPFPSWTLPGVTTTGGAQTLARAYRVAPGERIVIAGNGPLNLQLAVELQAGGVNVVAVLESAPRPGLAQWRPVLSALREAPGLIADGLAYLAKLRAARVPVLWDARVIAAEGHPRVERITYVRGSGTATLDCDTLCVGYGFAPATDIARALGCDHSFVDRNVGYLTTDIDADGRTSVPGVLAAGDGTRIGG</sequence>
<keyword evidence="4" id="KW-1185">Reference proteome</keyword>
<name>A0A0J1D1C2_9BURK</name>
<dbReference type="InterPro" id="IPR023753">
    <property type="entry name" value="FAD/NAD-binding_dom"/>
</dbReference>
<dbReference type="PRINTS" id="PR00411">
    <property type="entry name" value="PNDRDTASEI"/>
</dbReference>
<accession>A0A0J1D1C2</accession>
<dbReference type="SUPFAM" id="SSF51905">
    <property type="entry name" value="FAD/NAD(P)-binding domain"/>
    <property type="match status" value="1"/>
</dbReference>